<dbReference type="EMBL" id="CAJNOR010003844">
    <property type="protein sequence ID" value="CAF1453052.1"/>
    <property type="molecule type" value="Genomic_DNA"/>
</dbReference>
<comment type="caution">
    <text evidence="2">The sequence shown here is derived from an EMBL/GenBank/DDBJ whole genome shotgun (WGS) entry which is preliminary data.</text>
</comment>
<organism evidence="2 3">
    <name type="scientific">Adineta ricciae</name>
    <name type="common">Rotifer</name>
    <dbReference type="NCBI Taxonomy" id="249248"/>
    <lineage>
        <taxon>Eukaryota</taxon>
        <taxon>Metazoa</taxon>
        <taxon>Spiralia</taxon>
        <taxon>Gnathifera</taxon>
        <taxon>Rotifera</taxon>
        <taxon>Eurotatoria</taxon>
        <taxon>Bdelloidea</taxon>
        <taxon>Adinetida</taxon>
        <taxon>Adinetidae</taxon>
        <taxon>Adineta</taxon>
    </lineage>
</organism>
<sequence length="372" mass="41918">MLSPSNFYRHLERCNCSMMLQKKNDEDDEDNVDAPTQSQISTSTVDKPVDSPTLSSQTTRSSTSTSRKRAAPMATRQKALELLRFQLINSSMDLLEVNDVFSILQIESDQTTTLKELLGVSGTDQVGNYSFFVMPGIRLKLERFIRSLRSLLPPTNPTSKSTIKTLTISSDLLQKYPFLNDLIYCLRSNLFNDFTLDIISNMVSNLAHSKNLFRYKQSVKDFAACVYILGGRTVFEFIRLNIPGSIPSLPGLQSILQSSKYHFIEGVFQYDHLADFIKPFNCKYAFCGEDSTSVVPKVSYDTLSESFVGFTLPLKHGFPCSRYFSTNSFSELVNWYDEVDISFNINVHMIQGLCPIGQTSLPPFLLAAYGTN</sequence>
<accession>A0A815PTB1</accession>
<protein>
    <submittedName>
        <fullName evidence="2">Uncharacterized protein</fullName>
    </submittedName>
</protein>
<proteinExistence type="predicted"/>
<gene>
    <name evidence="2" type="ORF">XAT740_LOCUS36994</name>
</gene>
<keyword evidence="3" id="KW-1185">Reference proteome</keyword>
<evidence type="ECO:0000313" key="2">
    <source>
        <dbReference type="EMBL" id="CAF1453052.1"/>
    </source>
</evidence>
<dbReference type="AlphaFoldDB" id="A0A815PTB1"/>
<reference evidence="2" key="1">
    <citation type="submission" date="2021-02" db="EMBL/GenBank/DDBJ databases">
        <authorList>
            <person name="Nowell W R."/>
        </authorList>
    </citation>
    <scope>NUCLEOTIDE SEQUENCE</scope>
</reference>
<feature type="non-terminal residue" evidence="2">
    <location>
        <position position="372"/>
    </location>
</feature>
<feature type="compositionally biased region" description="Polar residues" evidence="1">
    <location>
        <begin position="34"/>
        <end position="45"/>
    </location>
</feature>
<evidence type="ECO:0000313" key="3">
    <source>
        <dbReference type="Proteomes" id="UP000663828"/>
    </source>
</evidence>
<feature type="compositionally biased region" description="Low complexity" evidence="1">
    <location>
        <begin position="51"/>
        <end position="65"/>
    </location>
</feature>
<feature type="region of interest" description="Disordered" evidence="1">
    <location>
        <begin position="25"/>
        <end position="73"/>
    </location>
</feature>
<name>A0A815PTB1_ADIRI</name>
<evidence type="ECO:0000256" key="1">
    <source>
        <dbReference type="SAM" id="MobiDB-lite"/>
    </source>
</evidence>
<dbReference type="Proteomes" id="UP000663828">
    <property type="component" value="Unassembled WGS sequence"/>
</dbReference>